<feature type="region of interest" description="Disordered" evidence="1">
    <location>
        <begin position="26"/>
        <end position="80"/>
    </location>
</feature>
<evidence type="ECO:0000313" key="2">
    <source>
        <dbReference type="EMBL" id="WTP67826.1"/>
    </source>
</evidence>
<dbReference type="Proteomes" id="UP001622496">
    <property type="component" value="Chromosome"/>
</dbReference>
<reference evidence="2 3" key="1">
    <citation type="submission" date="2022-10" db="EMBL/GenBank/DDBJ databases">
        <title>The complete genomes of actinobacterial strains from the NBC collection.</title>
        <authorList>
            <person name="Joergensen T.S."/>
            <person name="Alvarez Arevalo M."/>
            <person name="Sterndorff E.B."/>
            <person name="Faurdal D."/>
            <person name="Vuksanovic O."/>
            <person name="Mourched A.-S."/>
            <person name="Charusanti P."/>
            <person name="Shaw S."/>
            <person name="Blin K."/>
            <person name="Weber T."/>
        </authorList>
    </citation>
    <scope>NUCLEOTIDE SEQUENCE [LARGE SCALE GENOMIC DNA]</scope>
    <source>
        <strain evidence="2 3">NBC_00185</strain>
    </source>
</reference>
<keyword evidence="3" id="KW-1185">Reference proteome</keyword>
<feature type="compositionally biased region" description="Low complexity" evidence="1">
    <location>
        <begin position="53"/>
        <end position="73"/>
    </location>
</feature>
<accession>A0ABZ1K5R3</accession>
<protein>
    <recommendedName>
        <fullName evidence="4">Secreted protein</fullName>
    </recommendedName>
</protein>
<organism evidence="2 3">
    <name type="scientific">[Kitasatospora] papulosa</name>
    <dbReference type="NCBI Taxonomy" id="1464011"/>
    <lineage>
        <taxon>Bacteria</taxon>
        <taxon>Bacillati</taxon>
        <taxon>Actinomycetota</taxon>
        <taxon>Actinomycetes</taxon>
        <taxon>Kitasatosporales</taxon>
        <taxon>Streptomycetaceae</taxon>
        <taxon>Streptomyces</taxon>
    </lineage>
</organism>
<feature type="compositionally biased region" description="Low complexity" evidence="1">
    <location>
        <begin position="28"/>
        <end position="42"/>
    </location>
</feature>
<proteinExistence type="predicted"/>
<gene>
    <name evidence="2" type="ORF">OG560_21325</name>
</gene>
<evidence type="ECO:0000256" key="1">
    <source>
        <dbReference type="SAM" id="MobiDB-lite"/>
    </source>
</evidence>
<name>A0ABZ1K5R3_9ACTN</name>
<dbReference type="EMBL" id="CP108135">
    <property type="protein sequence ID" value="WTP67826.1"/>
    <property type="molecule type" value="Genomic_DNA"/>
</dbReference>
<sequence length="104" mass="10647">MRVRRPVVIGWTLLVAGGWAATLLLGEPSATAGPDPAPAAGVGEDDPEPGPQPEGSCPTPEATASPPASTDPSLLAKVPGEYGEGHVQGVYCLRTVVRDHAEIR</sequence>
<dbReference type="RefSeq" id="WP_386313220.1">
    <property type="nucleotide sequence ID" value="NZ_CP108135.1"/>
</dbReference>
<evidence type="ECO:0000313" key="3">
    <source>
        <dbReference type="Proteomes" id="UP001622496"/>
    </source>
</evidence>
<evidence type="ECO:0008006" key="4">
    <source>
        <dbReference type="Google" id="ProtNLM"/>
    </source>
</evidence>